<keyword evidence="1" id="KW-0812">Transmembrane</keyword>
<accession>A0AAV7EB32</accession>
<dbReference type="PANTHER" id="PTHR34284">
    <property type="entry name" value="FG-GAP REPEAT-CONTAINING PROTEIN"/>
    <property type="match status" value="1"/>
</dbReference>
<gene>
    <name evidence="3" type="ORF">H6P81_012061</name>
</gene>
<feature type="signal peptide" evidence="2">
    <location>
        <begin position="1"/>
        <end position="21"/>
    </location>
</feature>
<evidence type="ECO:0000313" key="4">
    <source>
        <dbReference type="Proteomes" id="UP000825729"/>
    </source>
</evidence>
<reference evidence="3 4" key="1">
    <citation type="submission" date="2021-07" db="EMBL/GenBank/DDBJ databases">
        <title>The Aristolochia fimbriata genome: insights into angiosperm evolution, floral development and chemical biosynthesis.</title>
        <authorList>
            <person name="Jiao Y."/>
        </authorList>
    </citation>
    <scope>NUCLEOTIDE SEQUENCE [LARGE SCALE GENOMIC DNA]</scope>
    <source>
        <strain evidence="3">IBCAS-2021</strain>
        <tissue evidence="3">Leaf</tissue>
    </source>
</reference>
<keyword evidence="1" id="KW-0472">Membrane</keyword>
<proteinExistence type="predicted"/>
<dbReference type="SUPFAM" id="SSF69318">
    <property type="entry name" value="Integrin alpha N-terminal domain"/>
    <property type="match status" value="1"/>
</dbReference>
<evidence type="ECO:0000256" key="2">
    <source>
        <dbReference type="SAM" id="SignalP"/>
    </source>
</evidence>
<evidence type="ECO:0000256" key="1">
    <source>
        <dbReference type="SAM" id="Phobius"/>
    </source>
</evidence>
<dbReference type="AlphaFoldDB" id="A0AAV7EB32"/>
<feature type="chain" id="PRO_5044000783" description="FG-GAP repeat-containing protein" evidence="2">
    <location>
        <begin position="22"/>
        <end position="691"/>
    </location>
</feature>
<name>A0AAV7EB32_ARIFI</name>
<feature type="transmembrane region" description="Helical" evidence="1">
    <location>
        <begin position="657"/>
        <end position="676"/>
    </location>
</feature>
<dbReference type="EMBL" id="JAINDJ010000005">
    <property type="protein sequence ID" value="KAG9445933.1"/>
    <property type="molecule type" value="Genomic_DNA"/>
</dbReference>
<organism evidence="3 4">
    <name type="scientific">Aristolochia fimbriata</name>
    <name type="common">White veined hardy Dutchman's pipe vine</name>
    <dbReference type="NCBI Taxonomy" id="158543"/>
    <lineage>
        <taxon>Eukaryota</taxon>
        <taxon>Viridiplantae</taxon>
        <taxon>Streptophyta</taxon>
        <taxon>Embryophyta</taxon>
        <taxon>Tracheophyta</taxon>
        <taxon>Spermatophyta</taxon>
        <taxon>Magnoliopsida</taxon>
        <taxon>Magnoliidae</taxon>
        <taxon>Piperales</taxon>
        <taxon>Aristolochiaceae</taxon>
        <taxon>Aristolochia</taxon>
    </lineage>
</organism>
<comment type="caution">
    <text evidence="3">The sequence shown here is derived from an EMBL/GenBank/DDBJ whole genome shotgun (WGS) entry which is preliminary data.</text>
</comment>
<evidence type="ECO:0008006" key="5">
    <source>
        <dbReference type="Google" id="ProtNLM"/>
    </source>
</evidence>
<sequence length="691" mass="77118">MRKRDLGILLLSAFAIFFSLQHEGDFSFREAWFHLLDDYPIKYEAERLPPPIVVDLNGDGKSEVLVATHDAKIQVLGPHGRRVDEGFNEAYLLAEVSLLPDKIRVSSGRRAVAMAVGVIDRFHRPGERQKQVLVVVTSGWSVMCFDHNLKKLWENNLQEDFPHGAHHREIAISISNYTLRHGDAGMVIVGGRMEMQPHLYLDPFEEALMAAKNAEQHRRSASEKEDLNNSTVVDLRHFAFYAFAGRTGTLRWSRKNENIESHSSDPHQMIPQHNYKLDAQALNTRHPGQFECREFRESILGLMPHHWERREDTSLKLAHFRRHKRKVLKKMTGKSATNSFLMPEEKQSPGKDLTNKIPQLIGKAANIAGSTKQKKRMHYVPTITNYTQLWWVPNVVVAHQKEGIEAVHLASGRTICKLHLQEGGLHADINGDGVLDHVQVVGGSGAEQTVVTGSMDVLKPCWAVATSGVPVREQLFNASICHHGHFFQYGDFSRGFSRNFDASSLEVVSPILIQRKDGHRHRKGSHGDIVFLTNRGEVTSYTPGLHGHDAIWRWQLVTDATWSNLPSPSGMMEDGVVPTLKAVQLRAGDYQEVILAAGDQEAVIISPDGVQLTSINLPSAPTHALVTEDFSNDGLTDIIVITSSGVYGFVQTRQPGAIFFSILVGCLIVLMGVIFVSQHLNSLKGKPRASN</sequence>
<evidence type="ECO:0000313" key="3">
    <source>
        <dbReference type="EMBL" id="KAG9445933.1"/>
    </source>
</evidence>
<keyword evidence="2" id="KW-0732">Signal</keyword>
<keyword evidence="1" id="KW-1133">Transmembrane helix</keyword>
<dbReference type="PANTHER" id="PTHR34284:SF1">
    <property type="entry name" value="FG-GAP REPEAT-CONTAINING PROTEIN"/>
    <property type="match status" value="1"/>
</dbReference>
<protein>
    <recommendedName>
        <fullName evidence="5">FG-GAP repeat-containing protein</fullName>
    </recommendedName>
</protein>
<keyword evidence="4" id="KW-1185">Reference proteome</keyword>
<dbReference type="InterPro" id="IPR028994">
    <property type="entry name" value="Integrin_alpha_N"/>
</dbReference>
<dbReference type="Proteomes" id="UP000825729">
    <property type="component" value="Unassembled WGS sequence"/>
</dbReference>